<reference evidence="3 4" key="1">
    <citation type="journal article" date="2014" name="Genome Announc.">
        <title>Trypanosoma cruzi Clone Dm28c Draft Genome Sequence.</title>
        <authorList>
            <person name="Grisard E.C."/>
            <person name="Teixeira S.M."/>
            <person name="de Almeida L.G."/>
            <person name="Stoco P.H."/>
            <person name="Gerber A.L."/>
            <person name="Talavera-Lopez C."/>
            <person name="Lima O.C."/>
            <person name="Andersson B."/>
            <person name="de Vasconcelos A.T."/>
        </authorList>
    </citation>
    <scope>NUCLEOTIDE SEQUENCE [LARGE SCALE GENOMIC DNA]</scope>
    <source>
        <strain evidence="3 4">Dm28c</strain>
    </source>
</reference>
<dbReference type="InterPro" id="IPR001662">
    <property type="entry name" value="EF1B_G_C"/>
</dbReference>
<dbReference type="InterPro" id="IPR036433">
    <property type="entry name" value="EF1B_G_C_sf"/>
</dbReference>
<organism evidence="3 4">
    <name type="scientific">Trypanosoma cruzi Dm28c</name>
    <dbReference type="NCBI Taxonomy" id="1416333"/>
    <lineage>
        <taxon>Eukaryota</taxon>
        <taxon>Discoba</taxon>
        <taxon>Euglenozoa</taxon>
        <taxon>Kinetoplastea</taxon>
        <taxon>Metakinetoplastina</taxon>
        <taxon>Trypanosomatida</taxon>
        <taxon>Trypanosomatidae</taxon>
        <taxon>Trypanosoma</taxon>
        <taxon>Schizotrypanum</taxon>
    </lineage>
</organism>
<dbReference type="EMBL" id="AYLP01000839">
    <property type="protein sequence ID" value="ESS55435.1"/>
    <property type="molecule type" value="Genomic_DNA"/>
</dbReference>
<dbReference type="GO" id="GO:0005737">
    <property type="term" value="C:cytoplasm"/>
    <property type="evidence" value="ECO:0007669"/>
    <property type="project" value="TreeGrafter"/>
</dbReference>
<dbReference type="VEuPathDB" id="TriTrypDB:TCDM_13097"/>
<dbReference type="OrthoDB" id="253670at2759"/>
<keyword evidence="1 3" id="KW-0251">Elongation factor</keyword>
<accession>V5A3S8</accession>
<dbReference type="InterPro" id="IPR050802">
    <property type="entry name" value="EF-GSTs"/>
</dbReference>
<evidence type="ECO:0000313" key="4">
    <source>
        <dbReference type="Proteomes" id="UP000017861"/>
    </source>
</evidence>
<feature type="domain" description="EF-1-gamma C-terminal" evidence="2">
    <location>
        <begin position="1"/>
        <end position="81"/>
    </location>
</feature>
<evidence type="ECO:0000256" key="1">
    <source>
        <dbReference type="PROSITE-ProRule" id="PRU00519"/>
    </source>
</evidence>
<evidence type="ECO:0000259" key="2">
    <source>
        <dbReference type="PROSITE" id="PS50040"/>
    </source>
</evidence>
<dbReference type="GO" id="GO:0003746">
    <property type="term" value="F:translation elongation factor activity"/>
    <property type="evidence" value="ECO:0007669"/>
    <property type="project" value="UniProtKB-UniRule"/>
</dbReference>
<dbReference type="AlphaFoldDB" id="V5A3S8"/>
<protein>
    <submittedName>
        <fullName evidence="3">Elongation factor 1-gamma (EF-1-gamma)</fullName>
    </submittedName>
</protein>
<dbReference type="SUPFAM" id="SSF89942">
    <property type="entry name" value="eEF1-gamma domain"/>
    <property type="match status" value="1"/>
</dbReference>
<dbReference type="PROSITE" id="PS50040">
    <property type="entry name" value="EF1G_C"/>
    <property type="match status" value="1"/>
</dbReference>
<proteinExistence type="predicted"/>
<dbReference type="GO" id="GO:0005634">
    <property type="term" value="C:nucleus"/>
    <property type="evidence" value="ECO:0007669"/>
    <property type="project" value="TreeGrafter"/>
</dbReference>
<name>V5A3S8_TRYCR</name>
<dbReference type="PANTHER" id="PTHR43986">
    <property type="entry name" value="ELONGATION FACTOR 1-GAMMA"/>
    <property type="match status" value="1"/>
</dbReference>
<sequence length="81" mass="9110">MTASLIRGWSQRMEHVGQYAFGAALMIVEEGRHDIVALCVLCGRGMPAIVRAVVDTELFDWEVADVAAQRERVMDCLCWRV</sequence>
<comment type="caution">
    <text evidence="3">The sequence shown here is derived from an EMBL/GenBank/DDBJ whole genome shotgun (WGS) entry which is preliminary data.</text>
</comment>
<gene>
    <name evidence="3" type="ORF">TCDM_13097</name>
</gene>
<dbReference type="Proteomes" id="UP000017861">
    <property type="component" value="Unassembled WGS sequence"/>
</dbReference>
<keyword evidence="1" id="KW-0648">Protein biosynthesis</keyword>
<dbReference type="PANTHER" id="PTHR43986:SF9">
    <property type="entry name" value="FACTOR 1 GAMMA, PUTATIVE-RELATED"/>
    <property type="match status" value="1"/>
</dbReference>
<dbReference type="Gene3D" id="3.30.70.1010">
    <property type="entry name" value="Translation elongation factor EF1B, gamma chain, conserved domain"/>
    <property type="match status" value="1"/>
</dbReference>
<evidence type="ECO:0000313" key="3">
    <source>
        <dbReference type="EMBL" id="ESS55435.1"/>
    </source>
</evidence>